<evidence type="ECO:0000256" key="2">
    <source>
        <dbReference type="ARBA" id="ARBA00022692"/>
    </source>
</evidence>
<feature type="transmembrane region" description="Helical" evidence="5">
    <location>
        <begin position="202"/>
        <end position="219"/>
    </location>
</feature>
<evidence type="ECO:0000256" key="3">
    <source>
        <dbReference type="ARBA" id="ARBA00022989"/>
    </source>
</evidence>
<dbReference type="InterPro" id="IPR000620">
    <property type="entry name" value="EamA_dom"/>
</dbReference>
<dbReference type="RefSeq" id="WP_377528805.1">
    <property type="nucleotide sequence ID" value="NZ_JBHTLD010000137.1"/>
</dbReference>
<dbReference type="EMBL" id="JBHTLD010000137">
    <property type="protein sequence ID" value="MFD1187390.1"/>
    <property type="molecule type" value="Genomic_DNA"/>
</dbReference>
<feature type="transmembrane region" description="Helical" evidence="5">
    <location>
        <begin position="142"/>
        <end position="162"/>
    </location>
</feature>
<sequence length="298" mass="33777">MKLSKGVIYMLLSTFFFSLMQVCVKWVPHIPAEEIIVFRSLISLLISLVFLRKAGVSVWGNNRKLLFARGAFGAVALILFFNVLQNLPLATAATLQYLSPIFTAILGIFIVKERIRLWQWVFFLISFAGVLVIEGVEVNVDTLYLWLGVLSAVFTGVAYTIVRKLNVREHPLVIIFYFPLVTLPVVGVYTIFNWVQPVGWDWPMLLLVGLFTQLGQYYMTLSYQHEEISKVANLTYIGIIYALIFGFVFFGELLSGWTYVGMGLVLLGVLLNVQYKNNMNRKATMLAKSESTEVETKS</sequence>
<name>A0ABW3SST4_9BACT</name>
<evidence type="ECO:0000313" key="7">
    <source>
        <dbReference type="EMBL" id="MFD1187390.1"/>
    </source>
</evidence>
<feature type="transmembrane region" description="Helical" evidence="5">
    <location>
        <begin position="66"/>
        <end position="84"/>
    </location>
</feature>
<feature type="transmembrane region" description="Helical" evidence="5">
    <location>
        <begin position="117"/>
        <end position="136"/>
    </location>
</feature>
<feature type="transmembrane region" description="Helical" evidence="5">
    <location>
        <begin position="231"/>
        <end position="250"/>
    </location>
</feature>
<evidence type="ECO:0000256" key="1">
    <source>
        <dbReference type="ARBA" id="ARBA00004141"/>
    </source>
</evidence>
<feature type="transmembrane region" description="Helical" evidence="5">
    <location>
        <begin position="35"/>
        <end position="54"/>
    </location>
</feature>
<keyword evidence="3 5" id="KW-1133">Transmembrane helix</keyword>
<dbReference type="InterPro" id="IPR037185">
    <property type="entry name" value="EmrE-like"/>
</dbReference>
<keyword evidence="2 5" id="KW-0812">Transmembrane</keyword>
<evidence type="ECO:0000256" key="5">
    <source>
        <dbReference type="SAM" id="Phobius"/>
    </source>
</evidence>
<feature type="transmembrane region" description="Helical" evidence="5">
    <location>
        <begin position="90"/>
        <end position="110"/>
    </location>
</feature>
<comment type="caution">
    <text evidence="7">The sequence shown here is derived from an EMBL/GenBank/DDBJ whole genome shotgun (WGS) entry which is preliminary data.</text>
</comment>
<dbReference type="Gene3D" id="1.10.3730.20">
    <property type="match status" value="1"/>
</dbReference>
<evidence type="ECO:0000256" key="4">
    <source>
        <dbReference type="ARBA" id="ARBA00023136"/>
    </source>
</evidence>
<feature type="transmembrane region" description="Helical" evidence="5">
    <location>
        <begin position="174"/>
        <end position="196"/>
    </location>
</feature>
<dbReference type="Proteomes" id="UP001597094">
    <property type="component" value="Unassembled WGS sequence"/>
</dbReference>
<proteinExistence type="predicted"/>
<feature type="domain" description="EamA" evidence="6">
    <location>
        <begin position="5"/>
        <end position="133"/>
    </location>
</feature>
<accession>A0ABW3SST4</accession>
<feature type="transmembrane region" description="Helical" evidence="5">
    <location>
        <begin position="256"/>
        <end position="275"/>
    </location>
</feature>
<dbReference type="Pfam" id="PF00892">
    <property type="entry name" value="EamA"/>
    <property type="match status" value="2"/>
</dbReference>
<feature type="domain" description="EamA" evidence="6">
    <location>
        <begin position="144"/>
        <end position="273"/>
    </location>
</feature>
<gene>
    <name evidence="7" type="ORF">ACFQ2O_14325</name>
</gene>
<comment type="subcellular location">
    <subcellularLocation>
        <location evidence="1">Membrane</location>
        <topology evidence="1">Multi-pass membrane protein</topology>
    </subcellularLocation>
</comment>
<evidence type="ECO:0000313" key="8">
    <source>
        <dbReference type="Proteomes" id="UP001597094"/>
    </source>
</evidence>
<protein>
    <submittedName>
        <fullName evidence="7">DMT family transporter</fullName>
    </submittedName>
</protein>
<dbReference type="PANTHER" id="PTHR22911:SF6">
    <property type="entry name" value="SOLUTE CARRIER FAMILY 35 MEMBER G1"/>
    <property type="match status" value="1"/>
</dbReference>
<organism evidence="7 8">
    <name type="scientific">Pontibacter rugosus</name>
    <dbReference type="NCBI Taxonomy" id="1745966"/>
    <lineage>
        <taxon>Bacteria</taxon>
        <taxon>Pseudomonadati</taxon>
        <taxon>Bacteroidota</taxon>
        <taxon>Cytophagia</taxon>
        <taxon>Cytophagales</taxon>
        <taxon>Hymenobacteraceae</taxon>
        <taxon>Pontibacter</taxon>
    </lineage>
</organism>
<keyword evidence="4 5" id="KW-0472">Membrane</keyword>
<keyword evidence="8" id="KW-1185">Reference proteome</keyword>
<dbReference type="PANTHER" id="PTHR22911">
    <property type="entry name" value="ACYL-MALONYL CONDENSING ENZYME-RELATED"/>
    <property type="match status" value="1"/>
</dbReference>
<reference evidence="8" key="1">
    <citation type="journal article" date="2019" name="Int. J. Syst. Evol. Microbiol.">
        <title>The Global Catalogue of Microorganisms (GCM) 10K type strain sequencing project: providing services to taxonomists for standard genome sequencing and annotation.</title>
        <authorList>
            <consortium name="The Broad Institute Genomics Platform"/>
            <consortium name="The Broad Institute Genome Sequencing Center for Infectious Disease"/>
            <person name="Wu L."/>
            <person name="Ma J."/>
        </authorList>
    </citation>
    <scope>NUCLEOTIDE SEQUENCE [LARGE SCALE GENOMIC DNA]</scope>
    <source>
        <strain evidence="8">JCM 31319</strain>
    </source>
</reference>
<evidence type="ECO:0000259" key="6">
    <source>
        <dbReference type="Pfam" id="PF00892"/>
    </source>
</evidence>
<feature type="transmembrane region" description="Helical" evidence="5">
    <location>
        <begin position="7"/>
        <end position="29"/>
    </location>
</feature>
<dbReference type="SUPFAM" id="SSF103481">
    <property type="entry name" value="Multidrug resistance efflux transporter EmrE"/>
    <property type="match status" value="2"/>
</dbReference>